<dbReference type="InterPro" id="IPR032808">
    <property type="entry name" value="DoxX"/>
</dbReference>
<evidence type="ECO:0000256" key="7">
    <source>
        <dbReference type="SAM" id="Phobius"/>
    </source>
</evidence>
<keyword evidence="5 7" id="KW-1133">Transmembrane helix</keyword>
<keyword evidence="6 7" id="KW-0472">Membrane</keyword>
<dbReference type="AlphaFoldDB" id="A0A2W5V1V1"/>
<evidence type="ECO:0000256" key="1">
    <source>
        <dbReference type="ARBA" id="ARBA00004651"/>
    </source>
</evidence>
<dbReference type="PANTHER" id="PTHR33452:SF1">
    <property type="entry name" value="INNER MEMBRANE PROTEIN YPHA-RELATED"/>
    <property type="match status" value="1"/>
</dbReference>
<sequence length="156" mass="16591">MWKAILFPSPPSSRASLGLLVLRLVAGAAMANHGWGKIQNPFHWLDKAESPPPAFLQFLAAFSEFAGGIALLLGALTVLASVGIAFTMMEAVRHHVSGGDPFGKWELALLFFAISVFLFCAGPGRISVDAYLGRRIGVGREELAASPSRALDELDG</sequence>
<dbReference type="EMBL" id="QFQP01000067">
    <property type="protein sequence ID" value="PZR03961.1"/>
    <property type="molecule type" value="Genomic_DNA"/>
</dbReference>
<comment type="caution">
    <text evidence="9">The sequence shown here is derived from an EMBL/GenBank/DDBJ whole genome shotgun (WGS) entry which is preliminary data.</text>
</comment>
<keyword evidence="8" id="KW-0732">Signal</keyword>
<name>A0A2W5V1V1_9BACT</name>
<dbReference type="GO" id="GO:0005886">
    <property type="term" value="C:plasma membrane"/>
    <property type="evidence" value="ECO:0007669"/>
    <property type="project" value="UniProtKB-SubCell"/>
</dbReference>
<evidence type="ECO:0000313" key="9">
    <source>
        <dbReference type="EMBL" id="PZR03961.1"/>
    </source>
</evidence>
<feature type="transmembrane region" description="Helical" evidence="7">
    <location>
        <begin position="107"/>
        <end position="126"/>
    </location>
</feature>
<comment type="similarity">
    <text evidence="2">Belongs to the DoxX family.</text>
</comment>
<protein>
    <submittedName>
        <fullName evidence="9">DoxX family protein</fullName>
    </submittedName>
</protein>
<comment type="subcellular location">
    <subcellularLocation>
        <location evidence="1">Cell membrane</location>
        <topology evidence="1">Multi-pass membrane protein</topology>
    </subcellularLocation>
</comment>
<feature type="chain" id="PRO_5016078510" evidence="8">
    <location>
        <begin position="32"/>
        <end position="156"/>
    </location>
</feature>
<dbReference type="InterPro" id="IPR051907">
    <property type="entry name" value="DoxX-like_oxidoreductase"/>
</dbReference>
<evidence type="ECO:0000256" key="5">
    <source>
        <dbReference type="ARBA" id="ARBA00022989"/>
    </source>
</evidence>
<evidence type="ECO:0000256" key="3">
    <source>
        <dbReference type="ARBA" id="ARBA00022475"/>
    </source>
</evidence>
<evidence type="ECO:0000256" key="2">
    <source>
        <dbReference type="ARBA" id="ARBA00006679"/>
    </source>
</evidence>
<dbReference type="Proteomes" id="UP000249061">
    <property type="component" value="Unassembled WGS sequence"/>
</dbReference>
<feature type="transmembrane region" description="Helical" evidence="7">
    <location>
        <begin position="55"/>
        <end position="86"/>
    </location>
</feature>
<keyword evidence="3" id="KW-1003">Cell membrane</keyword>
<gene>
    <name evidence="9" type="ORF">DI536_35105</name>
</gene>
<dbReference type="Pfam" id="PF07681">
    <property type="entry name" value="DoxX"/>
    <property type="match status" value="1"/>
</dbReference>
<evidence type="ECO:0000256" key="6">
    <source>
        <dbReference type="ARBA" id="ARBA00023136"/>
    </source>
</evidence>
<organism evidence="9 10">
    <name type="scientific">Archangium gephyra</name>
    <dbReference type="NCBI Taxonomy" id="48"/>
    <lineage>
        <taxon>Bacteria</taxon>
        <taxon>Pseudomonadati</taxon>
        <taxon>Myxococcota</taxon>
        <taxon>Myxococcia</taxon>
        <taxon>Myxococcales</taxon>
        <taxon>Cystobacterineae</taxon>
        <taxon>Archangiaceae</taxon>
        <taxon>Archangium</taxon>
    </lineage>
</organism>
<dbReference type="PANTHER" id="PTHR33452">
    <property type="entry name" value="OXIDOREDUCTASE CATD-RELATED"/>
    <property type="match status" value="1"/>
</dbReference>
<feature type="signal peptide" evidence="8">
    <location>
        <begin position="1"/>
        <end position="31"/>
    </location>
</feature>
<proteinExistence type="inferred from homology"/>
<accession>A0A2W5V1V1</accession>
<evidence type="ECO:0000313" key="10">
    <source>
        <dbReference type="Proteomes" id="UP000249061"/>
    </source>
</evidence>
<evidence type="ECO:0000256" key="4">
    <source>
        <dbReference type="ARBA" id="ARBA00022692"/>
    </source>
</evidence>
<keyword evidence="4 7" id="KW-0812">Transmembrane</keyword>
<evidence type="ECO:0000256" key="8">
    <source>
        <dbReference type="SAM" id="SignalP"/>
    </source>
</evidence>
<reference evidence="9 10" key="1">
    <citation type="submission" date="2017-08" db="EMBL/GenBank/DDBJ databases">
        <title>Infants hospitalized years apart are colonized by the same room-sourced microbial strains.</title>
        <authorList>
            <person name="Brooks B."/>
            <person name="Olm M.R."/>
            <person name="Firek B.A."/>
            <person name="Baker R."/>
            <person name="Thomas B.C."/>
            <person name="Morowitz M.J."/>
            <person name="Banfield J.F."/>
        </authorList>
    </citation>
    <scope>NUCLEOTIDE SEQUENCE [LARGE SCALE GENOMIC DNA]</scope>
    <source>
        <strain evidence="9">S2_003_000_R2_14</strain>
    </source>
</reference>